<dbReference type="EMBL" id="PNHQ01000002">
    <property type="protein sequence ID" value="PMC80459.1"/>
    <property type="molecule type" value="Genomic_DNA"/>
</dbReference>
<dbReference type="Pfam" id="PF07852">
    <property type="entry name" value="DUF1642"/>
    <property type="match status" value="1"/>
</dbReference>
<evidence type="ECO:0000313" key="2">
    <source>
        <dbReference type="Proteomes" id="UP000235701"/>
    </source>
</evidence>
<proteinExistence type="predicted"/>
<organism evidence="1 2">
    <name type="scientific">Aerococcus viridans</name>
    <dbReference type="NCBI Taxonomy" id="1377"/>
    <lineage>
        <taxon>Bacteria</taxon>
        <taxon>Bacillati</taxon>
        <taxon>Bacillota</taxon>
        <taxon>Bacilli</taxon>
        <taxon>Lactobacillales</taxon>
        <taxon>Aerococcaceae</taxon>
        <taxon>Aerococcus</taxon>
    </lineage>
</organism>
<dbReference type="RefSeq" id="WP_102198734.1">
    <property type="nucleotide sequence ID" value="NZ_PNHQ01000002.1"/>
</dbReference>
<gene>
    <name evidence="1" type="ORF">CJ191_01235</name>
</gene>
<name>A0A2N6UFQ9_9LACT</name>
<accession>A0A2N6UFQ9</accession>
<protein>
    <recommendedName>
        <fullName evidence="3">DUF1642 domain-containing protein</fullName>
    </recommendedName>
</protein>
<dbReference type="Proteomes" id="UP000235701">
    <property type="component" value="Unassembled WGS sequence"/>
</dbReference>
<dbReference type="AlphaFoldDB" id="A0A2N6UFQ9"/>
<reference evidence="1 2" key="1">
    <citation type="submission" date="2017-09" db="EMBL/GenBank/DDBJ databases">
        <title>Bacterial strain isolated from the female urinary microbiota.</title>
        <authorList>
            <person name="Thomas-White K."/>
            <person name="Kumar N."/>
            <person name="Forster S."/>
            <person name="Putonti C."/>
            <person name="Lawley T."/>
            <person name="Wolfe A.J."/>
        </authorList>
    </citation>
    <scope>NUCLEOTIDE SEQUENCE [LARGE SCALE GENOMIC DNA]</scope>
    <source>
        <strain evidence="1 2">UMB0240</strain>
    </source>
</reference>
<dbReference type="InterPro" id="IPR012865">
    <property type="entry name" value="DUF1642"/>
</dbReference>
<sequence length="149" mass="17495">MKIEIDKPVVPKWFDDWYKDVPTEQDGYGATKEEHAIQLVSQVGWGNGLYKSMSNFEREHDEERVGYVLDNKTKLFHAILFGYEVEKEPLYYAKIKGWELSKGNIYWNANVREKSLFIQGKSQVGIFKTKLTKYEWNELGINDTNADFE</sequence>
<comment type="caution">
    <text evidence="1">The sequence shown here is derived from an EMBL/GenBank/DDBJ whole genome shotgun (WGS) entry which is preliminary data.</text>
</comment>
<keyword evidence="2" id="KW-1185">Reference proteome</keyword>
<dbReference type="OrthoDB" id="2300083at2"/>
<evidence type="ECO:0000313" key="1">
    <source>
        <dbReference type="EMBL" id="PMC80459.1"/>
    </source>
</evidence>
<evidence type="ECO:0008006" key="3">
    <source>
        <dbReference type="Google" id="ProtNLM"/>
    </source>
</evidence>